<name>C6L9I1_9FIRM</name>
<organism evidence="1 2">
    <name type="scientific">Marvinbryantia formatexigens DSM 14469</name>
    <dbReference type="NCBI Taxonomy" id="478749"/>
    <lineage>
        <taxon>Bacteria</taxon>
        <taxon>Bacillati</taxon>
        <taxon>Bacillota</taxon>
        <taxon>Clostridia</taxon>
        <taxon>Lachnospirales</taxon>
        <taxon>Lachnospiraceae</taxon>
        <taxon>Marvinbryantia</taxon>
    </lineage>
</organism>
<dbReference type="EMBL" id="ACCL02000001">
    <property type="protein sequence ID" value="EET62919.1"/>
    <property type="molecule type" value="Genomic_DNA"/>
</dbReference>
<dbReference type="AlphaFoldDB" id="C6L9I1"/>
<accession>C6L9I1</accession>
<evidence type="ECO:0000313" key="2">
    <source>
        <dbReference type="Proteomes" id="UP000005561"/>
    </source>
</evidence>
<reference evidence="1" key="1">
    <citation type="submission" date="2009-07" db="EMBL/GenBank/DDBJ databases">
        <authorList>
            <person name="Weinstock G."/>
            <person name="Sodergren E."/>
            <person name="Clifton S."/>
            <person name="Fulton L."/>
            <person name="Fulton B."/>
            <person name="Courtney L."/>
            <person name="Fronick C."/>
            <person name="Harrison M."/>
            <person name="Strong C."/>
            <person name="Farmer C."/>
            <person name="Delahaunty K."/>
            <person name="Markovic C."/>
            <person name="Hall O."/>
            <person name="Minx P."/>
            <person name="Tomlinson C."/>
            <person name="Mitreva M."/>
            <person name="Nelson J."/>
            <person name="Hou S."/>
            <person name="Wollam A."/>
            <person name="Pepin K.H."/>
            <person name="Johnson M."/>
            <person name="Bhonagiri V."/>
            <person name="Nash W.E."/>
            <person name="Warren W."/>
            <person name="Chinwalla A."/>
            <person name="Mardis E.R."/>
            <person name="Wilson R.K."/>
        </authorList>
    </citation>
    <scope>NUCLEOTIDE SEQUENCE [LARGE SCALE GENOMIC DNA]</scope>
    <source>
        <strain evidence="1">DSM 14469</strain>
    </source>
</reference>
<evidence type="ECO:0000313" key="1">
    <source>
        <dbReference type="EMBL" id="EET62919.1"/>
    </source>
</evidence>
<protein>
    <submittedName>
        <fullName evidence="1">Uncharacterized protein</fullName>
    </submittedName>
</protein>
<proteinExistence type="predicted"/>
<dbReference type="Proteomes" id="UP000005561">
    <property type="component" value="Unassembled WGS sequence"/>
</dbReference>
<gene>
    <name evidence="1" type="ORF">BRYFOR_05270</name>
</gene>
<keyword evidence="2" id="KW-1185">Reference proteome</keyword>
<sequence length="94" mass="10733">MQKLLFFPVCERAPDVALRVIEGVRNPGQGKFAPGIAAAQQIKIDFHELAVRRKHVFIKKTIMNQRIFAGMVFMYDQIAHLLMFFLKKCALLSA</sequence>
<comment type="caution">
    <text evidence="1">The sequence shown here is derived from an EMBL/GenBank/DDBJ whole genome shotgun (WGS) entry which is preliminary data.</text>
</comment>